<dbReference type="EMBL" id="VSSQ01052054">
    <property type="protein sequence ID" value="MPN06165.1"/>
    <property type="molecule type" value="Genomic_DNA"/>
</dbReference>
<accession>A0A645EVW7</accession>
<comment type="caution">
    <text evidence="3">The sequence shown here is derived from an EMBL/GenBank/DDBJ whole genome shotgun (WGS) entry which is preliminary data.</text>
</comment>
<dbReference type="InterPro" id="IPR000836">
    <property type="entry name" value="PRTase_dom"/>
</dbReference>
<dbReference type="Gene3D" id="3.40.50.2020">
    <property type="match status" value="1"/>
</dbReference>
<dbReference type="PANTHER" id="PTHR47505">
    <property type="entry name" value="DNA UTILIZATION PROTEIN YHGH"/>
    <property type="match status" value="1"/>
</dbReference>
<comment type="similarity">
    <text evidence="1">Belongs to the ComF/GntX family.</text>
</comment>
<feature type="domain" description="Phosphoribosyltransferase" evidence="2">
    <location>
        <begin position="2"/>
        <end position="86"/>
    </location>
</feature>
<protein>
    <recommendedName>
        <fullName evidence="2">Phosphoribosyltransferase domain-containing protein</fullName>
    </recommendedName>
</protein>
<dbReference type="InterPro" id="IPR029057">
    <property type="entry name" value="PRTase-like"/>
</dbReference>
<dbReference type="AlphaFoldDB" id="A0A645EVW7"/>
<dbReference type="CDD" id="cd06223">
    <property type="entry name" value="PRTases_typeI"/>
    <property type="match status" value="1"/>
</dbReference>
<gene>
    <name evidence="3" type="ORF">SDC9_153421</name>
</gene>
<dbReference type="Pfam" id="PF00156">
    <property type="entry name" value="Pribosyltran"/>
    <property type="match status" value="1"/>
</dbReference>
<evidence type="ECO:0000256" key="1">
    <source>
        <dbReference type="ARBA" id="ARBA00008007"/>
    </source>
</evidence>
<organism evidence="3">
    <name type="scientific">bioreactor metagenome</name>
    <dbReference type="NCBI Taxonomy" id="1076179"/>
    <lineage>
        <taxon>unclassified sequences</taxon>
        <taxon>metagenomes</taxon>
        <taxon>ecological metagenomes</taxon>
    </lineage>
</organism>
<reference evidence="3" key="1">
    <citation type="submission" date="2019-08" db="EMBL/GenBank/DDBJ databases">
        <authorList>
            <person name="Kucharzyk K."/>
            <person name="Murdoch R.W."/>
            <person name="Higgins S."/>
            <person name="Loffler F."/>
        </authorList>
    </citation>
    <scope>NUCLEOTIDE SEQUENCE</scope>
</reference>
<dbReference type="InterPro" id="IPR051910">
    <property type="entry name" value="ComF/GntX_DNA_util-trans"/>
</dbReference>
<name>A0A645EVW7_9ZZZZ</name>
<evidence type="ECO:0000259" key="2">
    <source>
        <dbReference type="Pfam" id="PF00156"/>
    </source>
</evidence>
<dbReference type="SUPFAM" id="SSF53271">
    <property type="entry name" value="PRTase-like"/>
    <property type="match status" value="1"/>
</dbReference>
<sequence>MSRILGIPVANNVLKRKRFTSTQTRKTHDQRWRNVCGAFELKNIESIAGKHILLVDDVLTTGATLDACGNIILALDGCKVSIATLAFVE</sequence>
<evidence type="ECO:0000313" key="3">
    <source>
        <dbReference type="EMBL" id="MPN06165.1"/>
    </source>
</evidence>
<proteinExistence type="inferred from homology"/>
<dbReference type="PANTHER" id="PTHR47505:SF1">
    <property type="entry name" value="DNA UTILIZATION PROTEIN YHGH"/>
    <property type="match status" value="1"/>
</dbReference>